<gene>
    <name evidence="1" type="ORF">RM531_15715</name>
</gene>
<dbReference type="Proteomes" id="UP001259982">
    <property type="component" value="Unassembled WGS sequence"/>
</dbReference>
<dbReference type="EMBL" id="JAVRHY010000025">
    <property type="protein sequence ID" value="MDT0619915.1"/>
    <property type="molecule type" value="Genomic_DNA"/>
</dbReference>
<accession>A0ABU3BBS6</accession>
<dbReference type="InterPro" id="IPR035958">
    <property type="entry name" value="SecB-like_sf"/>
</dbReference>
<dbReference type="Gene3D" id="3.10.420.10">
    <property type="entry name" value="SecB-like"/>
    <property type="match status" value="1"/>
</dbReference>
<evidence type="ECO:0000313" key="1">
    <source>
        <dbReference type="EMBL" id="MDT0619915.1"/>
    </source>
</evidence>
<organism evidence="1 2">
    <name type="scientific">Spectribacter acetivorans</name>
    <dbReference type="NCBI Taxonomy" id="3075603"/>
    <lineage>
        <taxon>Bacteria</taxon>
        <taxon>Pseudomonadati</taxon>
        <taxon>Pseudomonadota</taxon>
        <taxon>Gammaproteobacteria</taxon>
        <taxon>Salinisphaerales</taxon>
        <taxon>Salinisphaeraceae</taxon>
        <taxon>Spectribacter</taxon>
    </lineage>
</organism>
<dbReference type="RefSeq" id="WP_311660645.1">
    <property type="nucleotide sequence ID" value="NZ_JAVRHY010000025.1"/>
</dbReference>
<proteinExistence type="predicted"/>
<protein>
    <recommendedName>
        <fullName evidence="3">Preprotein translocase subunit SecB</fullName>
    </recommendedName>
</protein>
<evidence type="ECO:0008006" key="3">
    <source>
        <dbReference type="Google" id="ProtNLM"/>
    </source>
</evidence>
<dbReference type="SUPFAM" id="SSF54611">
    <property type="entry name" value="SecB-like"/>
    <property type="match status" value="1"/>
</dbReference>
<name>A0ABU3BBS6_9GAMM</name>
<comment type="caution">
    <text evidence="1">The sequence shown here is derived from an EMBL/GenBank/DDBJ whole genome shotgun (WGS) entry which is preliminary data.</text>
</comment>
<reference evidence="1 2" key="1">
    <citation type="submission" date="2023-09" db="EMBL/GenBank/DDBJ databases">
        <authorList>
            <person name="Rey-Velasco X."/>
        </authorList>
    </citation>
    <scope>NUCLEOTIDE SEQUENCE [LARGE SCALE GENOMIC DNA]</scope>
    <source>
        <strain evidence="1 2">P385</strain>
    </source>
</reference>
<sequence>MTDTPLQRAIDALSIRDVFIVQSESWLADEFEPQYSPGIEHMEVAWKHNVMQSQVATLEADTGETQLLFRVMVELGMRLNIPASSNGTSLPEVPDKAADEPLVCACVEARFVAEYAMQEDFEEEAKRAFALNNASYHIWPYWREYLMSQCTRMNLPKVTVPAVQFSRNAERDARSRN</sequence>
<evidence type="ECO:0000313" key="2">
    <source>
        <dbReference type="Proteomes" id="UP001259982"/>
    </source>
</evidence>
<keyword evidence="2" id="KW-1185">Reference proteome</keyword>